<gene>
    <name evidence="1" type="ORF">Vadar_032792</name>
</gene>
<evidence type="ECO:0000313" key="1">
    <source>
        <dbReference type="EMBL" id="KAH7867386.1"/>
    </source>
</evidence>
<evidence type="ECO:0000313" key="2">
    <source>
        <dbReference type="Proteomes" id="UP000828048"/>
    </source>
</evidence>
<keyword evidence="2" id="KW-1185">Reference proteome</keyword>
<dbReference type="EMBL" id="CM037159">
    <property type="protein sequence ID" value="KAH7867386.1"/>
    <property type="molecule type" value="Genomic_DNA"/>
</dbReference>
<accession>A0ACB7ZPJ0</accession>
<reference evidence="1 2" key="1">
    <citation type="journal article" date="2021" name="Hortic Res">
        <title>High-quality reference genome and annotation aids understanding of berry development for evergreen blueberry (Vaccinium darrowii).</title>
        <authorList>
            <person name="Yu J."/>
            <person name="Hulse-Kemp A.M."/>
            <person name="Babiker E."/>
            <person name="Staton M."/>
        </authorList>
    </citation>
    <scope>NUCLEOTIDE SEQUENCE [LARGE SCALE GENOMIC DNA]</scope>
    <source>
        <strain evidence="2">cv. NJ 8807/NJ 8810</strain>
        <tissue evidence="1">Young leaf</tissue>
    </source>
</reference>
<sequence length="230" mass="26500">MVRPAPCWGQSNPTWYQLALQWPNAYCDTHHCITPVPQRFTIHGVFGMDNQNRPTCCQDSINARGMNNAEKHYISYYLGNKLNQHWPNLANRHDNMAFWDSEFKKHASCFNIHPWDYFQNALALKRQLDRNINRGANLPRSRSWLVRWMANVDPTQAVLLQHGVQPGGVYYASQFATAFYPNQVQVKCHRPYPNLIRLKSLGLIQQVHHNLPEELDGHCLGDDSVYGGSA</sequence>
<name>A0ACB7ZPJ0_9ERIC</name>
<dbReference type="Proteomes" id="UP000828048">
    <property type="component" value="Chromosome 9"/>
</dbReference>
<proteinExistence type="predicted"/>
<protein>
    <submittedName>
        <fullName evidence="1">Uncharacterized protein</fullName>
    </submittedName>
</protein>
<comment type="caution">
    <text evidence="1">The sequence shown here is derived from an EMBL/GenBank/DDBJ whole genome shotgun (WGS) entry which is preliminary data.</text>
</comment>
<organism evidence="1 2">
    <name type="scientific">Vaccinium darrowii</name>
    <dbReference type="NCBI Taxonomy" id="229202"/>
    <lineage>
        <taxon>Eukaryota</taxon>
        <taxon>Viridiplantae</taxon>
        <taxon>Streptophyta</taxon>
        <taxon>Embryophyta</taxon>
        <taxon>Tracheophyta</taxon>
        <taxon>Spermatophyta</taxon>
        <taxon>Magnoliopsida</taxon>
        <taxon>eudicotyledons</taxon>
        <taxon>Gunneridae</taxon>
        <taxon>Pentapetalae</taxon>
        <taxon>asterids</taxon>
        <taxon>Ericales</taxon>
        <taxon>Ericaceae</taxon>
        <taxon>Vaccinioideae</taxon>
        <taxon>Vaccinieae</taxon>
        <taxon>Vaccinium</taxon>
    </lineage>
</organism>